<evidence type="ECO:0000256" key="9">
    <source>
        <dbReference type="SAM" id="MobiDB-lite"/>
    </source>
</evidence>
<dbReference type="InterPro" id="IPR048351">
    <property type="entry name" value="SOK_DIX"/>
</dbReference>
<dbReference type="GO" id="GO:0005886">
    <property type="term" value="C:plasma membrane"/>
    <property type="evidence" value="ECO:0007669"/>
    <property type="project" value="UniProtKB-SubCell"/>
</dbReference>
<dbReference type="PIRSF" id="PIRSF031043">
    <property type="entry name" value="UCP031043"/>
    <property type="match status" value="1"/>
</dbReference>
<comment type="caution">
    <text evidence="11">The sequence shown here is derived from an EMBL/GenBank/DDBJ whole genome shotgun (WGS) entry which is preliminary data.</text>
</comment>
<evidence type="ECO:0000313" key="12">
    <source>
        <dbReference type="Proteomes" id="UP000245207"/>
    </source>
</evidence>
<comment type="subcellular location">
    <subcellularLocation>
        <location evidence="1">Cell membrane</location>
        <topology evidence="1">Peripheral membrane protein</topology>
        <orientation evidence="1">Cytoplasmic side</orientation>
    </subcellularLocation>
</comment>
<sequence length="470" mass="51727">MTKCMEMVEMRKVPVVYYLCRNRQLEHPHFIEVGLVSPDGLYLRDVLKKFDSVRGRGMAAMYSWSCKRSYKNAFVWNDLCEDDLIVPAHGNEYVLKGSELFGDYNSACIVPARNLQLQNVEQLREPQSTITQDDSSSFTSSSGVSPESKGGKLVVRDSCPSLTKYKIYKSTNGLADASTQTEELVKEKGARKTCKRSLSIDSGPVESINNDSPPSSSGTCSSVSKTDTLESLMKADGGKLNISERLIEEEEEVKENEEDKVPSNTKLSAANMLLQLFSCGSISAEDEYFGRRSSCSSRSLGSRFSSRLLSSSVRFGELDCLSESGSFMGIKLEDKQYFSGSLVETKTVKEEGISSLKRSSSYNANRNNKCDSALARTKCIPRSMKASLSKQPRSASMRLSDASSSHILSPCTSNHGSKRMSVACSPKIPSKRTECFTDNKENVLKIDESRLASGARVIIHLEAPCDSKGL</sequence>
<comment type="subunit">
    <text evidence="8">Homodimer. Forms long polymer filaments with other SOKs proteins polymers (e.g. SOK1, SOK2, SOK3 and SOK4) crucial for polar localization and biological activity. Binds to ANGUSTIFOLIA (AN).</text>
</comment>
<dbReference type="Pfam" id="PF06136">
    <property type="entry name" value="SOK"/>
    <property type="match status" value="1"/>
</dbReference>
<evidence type="ECO:0000256" key="2">
    <source>
        <dbReference type="ARBA" id="ARBA00022473"/>
    </source>
</evidence>
<accession>A0A2U1Q7W6</accession>
<proteinExistence type="inferred from homology"/>
<dbReference type="PANTHER" id="PTHR31083">
    <property type="entry name" value="UPSTREAM OF FLC PROTEIN (DUF966)"/>
    <property type="match status" value="1"/>
</dbReference>
<keyword evidence="12" id="KW-1185">Reference proteome</keyword>
<protein>
    <recommendedName>
        <fullName evidence="10">SOSEKI DIX-like domain-containing protein</fullName>
    </recommendedName>
</protein>
<comment type="similarity">
    <text evidence="7">Belongs to the SOSEKI family.</text>
</comment>
<dbReference type="GO" id="GO:0090708">
    <property type="term" value="P:specification of plant organ axis polarity"/>
    <property type="evidence" value="ECO:0007669"/>
    <property type="project" value="UniProtKB-ARBA"/>
</dbReference>
<gene>
    <name evidence="11" type="ORF">CTI12_AA019070</name>
</gene>
<evidence type="ECO:0000256" key="4">
    <source>
        <dbReference type="ARBA" id="ARBA00022618"/>
    </source>
</evidence>
<dbReference type="EMBL" id="PKPP01000339">
    <property type="protein sequence ID" value="PWA94063.1"/>
    <property type="molecule type" value="Genomic_DNA"/>
</dbReference>
<organism evidence="11 12">
    <name type="scientific">Artemisia annua</name>
    <name type="common">Sweet wormwood</name>
    <dbReference type="NCBI Taxonomy" id="35608"/>
    <lineage>
        <taxon>Eukaryota</taxon>
        <taxon>Viridiplantae</taxon>
        <taxon>Streptophyta</taxon>
        <taxon>Embryophyta</taxon>
        <taxon>Tracheophyta</taxon>
        <taxon>Spermatophyta</taxon>
        <taxon>Magnoliopsida</taxon>
        <taxon>eudicotyledons</taxon>
        <taxon>Gunneridae</taxon>
        <taxon>Pentapetalae</taxon>
        <taxon>asterids</taxon>
        <taxon>campanulids</taxon>
        <taxon>Asterales</taxon>
        <taxon>Asteraceae</taxon>
        <taxon>Asteroideae</taxon>
        <taxon>Anthemideae</taxon>
        <taxon>Artemisiinae</taxon>
        <taxon>Artemisia</taxon>
    </lineage>
</organism>
<dbReference type="GO" id="GO:0051258">
    <property type="term" value="P:protein polymerization"/>
    <property type="evidence" value="ECO:0007669"/>
    <property type="project" value="UniProtKB-ARBA"/>
</dbReference>
<dbReference type="GO" id="GO:2000067">
    <property type="term" value="P:regulation of root morphogenesis"/>
    <property type="evidence" value="ECO:0007669"/>
    <property type="project" value="UniProtKB-ARBA"/>
</dbReference>
<keyword evidence="4" id="KW-0132">Cell division</keyword>
<feature type="compositionally biased region" description="Low complexity" evidence="9">
    <location>
        <begin position="135"/>
        <end position="148"/>
    </location>
</feature>
<dbReference type="AlphaFoldDB" id="A0A2U1Q7W6"/>
<keyword evidence="2" id="KW-0217">Developmental protein</keyword>
<dbReference type="GO" id="GO:0051302">
    <property type="term" value="P:regulation of cell division"/>
    <property type="evidence" value="ECO:0007669"/>
    <property type="project" value="UniProtKB-ARBA"/>
</dbReference>
<evidence type="ECO:0000256" key="5">
    <source>
        <dbReference type="ARBA" id="ARBA00023136"/>
    </source>
</evidence>
<evidence type="ECO:0000256" key="8">
    <source>
        <dbReference type="ARBA" id="ARBA00046534"/>
    </source>
</evidence>
<feature type="region of interest" description="Disordered" evidence="9">
    <location>
        <begin position="195"/>
        <end position="224"/>
    </location>
</feature>
<feature type="compositionally biased region" description="Low complexity" evidence="9">
    <location>
        <begin position="212"/>
        <end position="224"/>
    </location>
</feature>
<dbReference type="STRING" id="35608.A0A2U1Q7W6"/>
<dbReference type="Proteomes" id="UP000245207">
    <property type="component" value="Unassembled WGS sequence"/>
</dbReference>
<keyword evidence="3" id="KW-1003">Cell membrane</keyword>
<dbReference type="InterPro" id="IPR021182">
    <property type="entry name" value="SOK_magnoliopsida"/>
</dbReference>
<keyword evidence="5" id="KW-0472">Membrane</keyword>
<dbReference type="GO" id="GO:0051301">
    <property type="term" value="P:cell division"/>
    <property type="evidence" value="ECO:0007669"/>
    <property type="project" value="UniProtKB-KW"/>
</dbReference>
<evidence type="ECO:0000313" key="11">
    <source>
        <dbReference type="EMBL" id="PWA94063.1"/>
    </source>
</evidence>
<feature type="domain" description="SOSEKI DIX-like" evidence="10">
    <location>
        <begin position="13"/>
        <end position="101"/>
    </location>
</feature>
<feature type="compositionally biased region" description="Polar residues" evidence="9">
    <location>
        <begin position="124"/>
        <end position="134"/>
    </location>
</feature>
<name>A0A2U1Q7W6_ARTAN</name>
<reference evidence="11 12" key="1">
    <citation type="journal article" date="2018" name="Mol. Plant">
        <title>The genome of Artemisia annua provides insight into the evolution of Asteraceae family and artemisinin biosynthesis.</title>
        <authorList>
            <person name="Shen Q."/>
            <person name="Zhang L."/>
            <person name="Liao Z."/>
            <person name="Wang S."/>
            <person name="Yan T."/>
            <person name="Shi P."/>
            <person name="Liu M."/>
            <person name="Fu X."/>
            <person name="Pan Q."/>
            <person name="Wang Y."/>
            <person name="Lv Z."/>
            <person name="Lu X."/>
            <person name="Zhang F."/>
            <person name="Jiang W."/>
            <person name="Ma Y."/>
            <person name="Chen M."/>
            <person name="Hao X."/>
            <person name="Li L."/>
            <person name="Tang Y."/>
            <person name="Lv G."/>
            <person name="Zhou Y."/>
            <person name="Sun X."/>
            <person name="Brodelius P.E."/>
            <person name="Rose J.K.C."/>
            <person name="Tang K."/>
        </authorList>
    </citation>
    <scope>NUCLEOTIDE SEQUENCE [LARGE SCALE GENOMIC DNA]</scope>
    <source>
        <strain evidence="12">cv. Huhao1</strain>
        <tissue evidence="11">Leaf</tissue>
    </source>
</reference>
<evidence type="ECO:0000256" key="7">
    <source>
        <dbReference type="ARBA" id="ARBA00024211"/>
    </source>
</evidence>
<feature type="region of interest" description="Disordered" evidence="9">
    <location>
        <begin position="124"/>
        <end position="152"/>
    </location>
</feature>
<keyword evidence="6" id="KW-0131">Cell cycle</keyword>
<dbReference type="PANTHER" id="PTHR31083:SF28">
    <property type="entry name" value="PROTEIN UPSTREAM OF FLC"/>
    <property type="match status" value="1"/>
</dbReference>
<evidence type="ECO:0000256" key="6">
    <source>
        <dbReference type="ARBA" id="ARBA00023306"/>
    </source>
</evidence>
<dbReference type="InterPro" id="IPR010369">
    <property type="entry name" value="SOK"/>
</dbReference>
<evidence type="ECO:0000256" key="3">
    <source>
        <dbReference type="ARBA" id="ARBA00022475"/>
    </source>
</evidence>
<dbReference type="OrthoDB" id="1280899at2759"/>
<evidence type="ECO:0000256" key="1">
    <source>
        <dbReference type="ARBA" id="ARBA00004413"/>
    </source>
</evidence>
<evidence type="ECO:0000259" key="10">
    <source>
        <dbReference type="Pfam" id="PF06136"/>
    </source>
</evidence>